<dbReference type="EMBL" id="CM010720">
    <property type="protein sequence ID" value="RZC66018.1"/>
    <property type="molecule type" value="Genomic_DNA"/>
</dbReference>
<name>A0A4Y7K240_PAPSO</name>
<organism evidence="1 2">
    <name type="scientific">Papaver somniferum</name>
    <name type="common">Opium poppy</name>
    <dbReference type="NCBI Taxonomy" id="3469"/>
    <lineage>
        <taxon>Eukaryota</taxon>
        <taxon>Viridiplantae</taxon>
        <taxon>Streptophyta</taxon>
        <taxon>Embryophyta</taxon>
        <taxon>Tracheophyta</taxon>
        <taxon>Spermatophyta</taxon>
        <taxon>Magnoliopsida</taxon>
        <taxon>Ranunculales</taxon>
        <taxon>Papaveraceae</taxon>
        <taxon>Papaveroideae</taxon>
        <taxon>Papaver</taxon>
    </lineage>
</organism>
<sequence>MYLFGRQVSYLQVDPTSNQFCGICISSQCKYTDLQHKDFGFWIGKRCCHFLYSWYWL</sequence>
<evidence type="ECO:0000313" key="1">
    <source>
        <dbReference type="EMBL" id="RZC66018.1"/>
    </source>
</evidence>
<proteinExistence type="predicted"/>
<dbReference type="Gramene" id="RZC66018">
    <property type="protein sequence ID" value="RZC66018"/>
    <property type="gene ID" value="C5167_009704"/>
</dbReference>
<gene>
    <name evidence="1" type="ORF">C5167_009704</name>
</gene>
<reference evidence="1 2" key="1">
    <citation type="journal article" date="2018" name="Science">
        <title>The opium poppy genome and morphinan production.</title>
        <authorList>
            <person name="Guo L."/>
            <person name="Winzer T."/>
            <person name="Yang X."/>
            <person name="Li Y."/>
            <person name="Ning Z."/>
            <person name="He Z."/>
            <person name="Teodor R."/>
            <person name="Lu Y."/>
            <person name="Bowser T.A."/>
            <person name="Graham I.A."/>
            <person name="Ye K."/>
        </authorList>
    </citation>
    <scope>NUCLEOTIDE SEQUENCE [LARGE SCALE GENOMIC DNA]</scope>
    <source>
        <strain evidence="2">cv. HN1</strain>
        <tissue evidence="1">Leaves</tissue>
    </source>
</reference>
<protein>
    <submittedName>
        <fullName evidence="1">Uncharacterized protein</fullName>
    </submittedName>
</protein>
<keyword evidence="2" id="KW-1185">Reference proteome</keyword>
<evidence type="ECO:0000313" key="2">
    <source>
        <dbReference type="Proteomes" id="UP000316621"/>
    </source>
</evidence>
<accession>A0A4Y7K240</accession>
<dbReference type="AlphaFoldDB" id="A0A4Y7K240"/>
<dbReference type="Proteomes" id="UP000316621">
    <property type="component" value="Chromosome 6"/>
</dbReference>